<reference evidence="2" key="1">
    <citation type="submission" date="2023-06" db="EMBL/GenBank/DDBJ databases">
        <title>Genomic analysis of the entomopathogenic nematode Steinernema hermaphroditum.</title>
        <authorList>
            <person name="Schwarz E.M."/>
            <person name="Heppert J.K."/>
            <person name="Baniya A."/>
            <person name="Schwartz H.T."/>
            <person name="Tan C.-H."/>
            <person name="Antoshechkin I."/>
            <person name="Sternberg P.W."/>
            <person name="Goodrich-Blair H."/>
            <person name="Dillman A.R."/>
        </authorList>
    </citation>
    <scope>NUCLEOTIDE SEQUENCE</scope>
    <source>
        <strain evidence="2">PS9179</strain>
        <tissue evidence="2">Whole animal</tissue>
    </source>
</reference>
<dbReference type="AlphaFoldDB" id="A0AA39HYC3"/>
<dbReference type="InterPro" id="IPR057147">
    <property type="entry name" value="OB_DEPS-1_3rd"/>
</dbReference>
<comment type="caution">
    <text evidence="2">The sequence shown here is derived from an EMBL/GenBank/DDBJ whole genome shotgun (WGS) entry which is preliminary data.</text>
</comment>
<feature type="domain" description="P-granule-associated protein DEPS-1 third OB-fold" evidence="1">
    <location>
        <begin position="245"/>
        <end position="294"/>
    </location>
</feature>
<name>A0AA39HYC3_9BILA</name>
<evidence type="ECO:0000313" key="3">
    <source>
        <dbReference type="Proteomes" id="UP001175271"/>
    </source>
</evidence>
<evidence type="ECO:0000259" key="1">
    <source>
        <dbReference type="Pfam" id="PF24339"/>
    </source>
</evidence>
<gene>
    <name evidence="2" type="ORF">QR680_006609</name>
</gene>
<proteinExistence type="predicted"/>
<protein>
    <recommendedName>
        <fullName evidence="1">p-granule-associated protein DEPS-1 third OB-fold domain-containing protein</fullName>
    </recommendedName>
</protein>
<evidence type="ECO:0000313" key="2">
    <source>
        <dbReference type="EMBL" id="KAK0413112.1"/>
    </source>
</evidence>
<dbReference type="Pfam" id="PF24339">
    <property type="entry name" value="OB_DEPS-1_3rd"/>
    <property type="match status" value="1"/>
</dbReference>
<keyword evidence="3" id="KW-1185">Reference proteome</keyword>
<dbReference type="EMBL" id="JAUCMV010000003">
    <property type="protein sequence ID" value="KAK0413112.1"/>
    <property type="molecule type" value="Genomic_DNA"/>
</dbReference>
<sequence length="584" mass="66885">MQYSDDLPPGCTRYQSGIIITSRMEGPFIGAIYVPGGRVFLLPRTLFNVDWEQAVLLGMSKSRVLRKETPYAFGDCLDFDANDLGIVLQILGKRRAQCPPKLFGNIHTLLGTAVVSEQGRIWTVDFGDLENEANSSLPLHNVAVQVHIQCHYDIKNPFVVRFSLHEFGKVDEQNLTIALITPWYQAKRRVHVVPLYDPDAEEDFAFEDELAAYDMVEGLRQAENITEQFQKHYNFTGVLFPEIAYSPEYPHRRFCRVYAHNKRRNIKDLEPGTLIRFDAYYSDLHSCWIVLKYDHHWRYKQGQPLPICSKTVLMFPMERLDSQLVMHADLSPIEGLPGIHENQFLSKVSDRRGILSTLVKPQDMHKVRVKVTFIGVQSNLYAHFETLPLDSSVMSEFQLSYRESIDSRGYIVGDEIICPTYLTTLFAISFLHSFRDGTCVVFMADHDKTVAERTTYKVRYFSADGERAKYPIHRALVDGRQCLLTAAYHYEPFRHSPMWYSPLLGAIEDIYNKLEEWRENKQPAMVFACRDAAFAVCSTMFYIYGVAPSGVGRVEPAARLVARIRAVIEASGDDGGEDQKNERK</sequence>
<dbReference type="Proteomes" id="UP001175271">
    <property type="component" value="Unassembled WGS sequence"/>
</dbReference>
<accession>A0AA39HYC3</accession>
<organism evidence="2 3">
    <name type="scientific">Steinernema hermaphroditum</name>
    <dbReference type="NCBI Taxonomy" id="289476"/>
    <lineage>
        <taxon>Eukaryota</taxon>
        <taxon>Metazoa</taxon>
        <taxon>Ecdysozoa</taxon>
        <taxon>Nematoda</taxon>
        <taxon>Chromadorea</taxon>
        <taxon>Rhabditida</taxon>
        <taxon>Tylenchina</taxon>
        <taxon>Panagrolaimomorpha</taxon>
        <taxon>Strongyloidoidea</taxon>
        <taxon>Steinernematidae</taxon>
        <taxon>Steinernema</taxon>
    </lineage>
</organism>